<dbReference type="Gene3D" id="3.20.20.80">
    <property type="entry name" value="Glycosidases"/>
    <property type="match status" value="1"/>
</dbReference>
<dbReference type="EMBL" id="KB206332">
    <property type="protein sequence ID" value="ELP92757.1"/>
    <property type="molecule type" value="Genomic_DNA"/>
</dbReference>
<name>A0A0A1UGK6_ENTIV</name>
<gene>
    <name evidence="1" type="ORF">EIN_371690</name>
</gene>
<keyword evidence="2" id="KW-1185">Reference proteome</keyword>
<sequence>MKYLWEYHGGRTNEEVTSMFQKARDHNVTGICYHSARDVDVHERASKIAHSMNLEYHAWLMVFLKHDSSVDEYAINYLGQDSLNHPAYVPHYHFLCPNNPKVRSDLLDFTRKVASMPDVDYIQLDYIRYPDVKMGKGLWEKYHLTFEEEYQPADYCYCPTCVDLFKKRSGIDIKLVEDPRKCPEWVEFRINCVNEVVKEIADVVHKFKKRVSCDVFPGPVSVNYVRQRWEDWDVDMFLPMNYNDFHGEGVEWIGDVVRDEKMKSDKKKALLISGLFVNDKPSKRGETKDPEEMGLDDKELKEAITVSLRNGANGISIYSLTRLTDEDWRVLKEM</sequence>
<dbReference type="GeneID" id="14891766"/>
<dbReference type="OrthoDB" id="10545284at2759"/>
<dbReference type="KEGG" id="eiv:EIN_371690"/>
<reference evidence="1 2" key="1">
    <citation type="submission" date="2012-10" db="EMBL/GenBank/DDBJ databases">
        <authorList>
            <person name="Zafar N."/>
            <person name="Inman J."/>
            <person name="Hall N."/>
            <person name="Lorenzi H."/>
            <person name="Caler E."/>
        </authorList>
    </citation>
    <scope>NUCLEOTIDE SEQUENCE [LARGE SCALE GENOMIC DNA]</scope>
    <source>
        <strain evidence="1 2">IP1</strain>
    </source>
</reference>
<dbReference type="Proteomes" id="UP000014680">
    <property type="component" value="Unassembled WGS sequence"/>
</dbReference>
<dbReference type="PANTHER" id="PTHR43405">
    <property type="entry name" value="GLYCOSYL HYDROLASE DIGH"/>
    <property type="match status" value="1"/>
</dbReference>
<dbReference type="InterPro" id="IPR017853">
    <property type="entry name" value="GH"/>
</dbReference>
<proteinExistence type="predicted"/>
<dbReference type="RefSeq" id="XP_004259528.1">
    <property type="nucleotide sequence ID" value="XM_004259480.1"/>
</dbReference>
<organism evidence="1 2">
    <name type="scientific">Entamoeba invadens IP1</name>
    <dbReference type="NCBI Taxonomy" id="370355"/>
    <lineage>
        <taxon>Eukaryota</taxon>
        <taxon>Amoebozoa</taxon>
        <taxon>Evosea</taxon>
        <taxon>Archamoebae</taxon>
        <taxon>Mastigamoebida</taxon>
        <taxon>Entamoebidae</taxon>
        <taxon>Entamoeba</taxon>
    </lineage>
</organism>
<accession>A0A0A1UGK6</accession>
<dbReference type="VEuPathDB" id="AmoebaDB:EIN_371690"/>
<dbReference type="AlphaFoldDB" id="A0A0A1UGK6"/>
<dbReference type="PANTHER" id="PTHR43405:SF1">
    <property type="entry name" value="GLYCOSYL HYDROLASE DIGH"/>
    <property type="match status" value="1"/>
</dbReference>
<dbReference type="SUPFAM" id="SSF51445">
    <property type="entry name" value="(Trans)glycosidases"/>
    <property type="match status" value="1"/>
</dbReference>
<dbReference type="InterPro" id="IPR052177">
    <property type="entry name" value="Divisome_Glycosyl_Hydrolase"/>
</dbReference>
<evidence type="ECO:0000313" key="2">
    <source>
        <dbReference type="Proteomes" id="UP000014680"/>
    </source>
</evidence>
<evidence type="ECO:0000313" key="1">
    <source>
        <dbReference type="EMBL" id="ELP92757.1"/>
    </source>
</evidence>
<protein>
    <submittedName>
        <fullName evidence="1">Uncharacterized protein</fullName>
    </submittedName>
</protein>